<dbReference type="PANTHER" id="PTHR43201:SF5">
    <property type="entry name" value="MEDIUM-CHAIN ACYL-COA LIGASE ACSF2, MITOCHONDRIAL"/>
    <property type="match status" value="1"/>
</dbReference>
<dbReference type="PANTHER" id="PTHR43201">
    <property type="entry name" value="ACYL-COA SYNTHETASE"/>
    <property type="match status" value="1"/>
</dbReference>
<gene>
    <name evidence="5" type="ORF">GP2143_01720</name>
</gene>
<dbReference type="OrthoDB" id="9803968at2"/>
<feature type="domain" description="AMP-binding enzyme C-terminal" evidence="4">
    <location>
        <begin position="431"/>
        <end position="509"/>
    </location>
</feature>
<dbReference type="eggNOG" id="COG0318">
    <property type="taxonomic scope" value="Bacteria"/>
</dbReference>
<dbReference type="Pfam" id="PF13193">
    <property type="entry name" value="AMP-binding_C"/>
    <property type="match status" value="1"/>
</dbReference>
<dbReference type="Gene3D" id="3.30.300.30">
    <property type="match status" value="1"/>
</dbReference>
<sequence length="527" mass="58217">MSEKLTLVNTKGNGMTLALHAQDRPNNVAVISRYGDRTFAELNARVNQLAQVLRNSGLQPDDGVAILLTNRPEFIEAYFACLRAGFRITPINWHLLGDNASYVVENCQAKAFIGDARCDQSAVEAYRDNRSQLKVALCVGGHIEGFDSYDARLEMESAENIENPEVGAQMLYTSGTTGRPKGVYRERLSATEVLNTPITQFEVDAAYNPETDRCLCSGPAYHAAPLTFNIALPISNGVGVVLMDKWDAEETLRLIDQHKITHTHMVATMFHRLLALPEETKRKYKLSSLKYVLHGAAPCPIHVKRDVIGWLGPVVYEYYAATEGGGGYIIASEEWLKNPGSVGKAPDSAHNKVCNDDGEELPVGEIGTIYFKAPALKFTYFKDDEKTAGSYNGDFFTLGDMGYIDEKGYLYLTGRSAETIISGGVNIYPQETDDVLLKHPAVADVCTVGVPSEEWGEEVKSIVQLKQGVEQGEIISEELIAFVRENLAVFKAPKSIDFIAELPRLPSGKIQRRLVRAPYWAGRDKQI</sequence>
<organism evidence="5 6">
    <name type="scientific">marine gamma proteobacterium HTCC2143</name>
    <dbReference type="NCBI Taxonomy" id="247633"/>
    <lineage>
        <taxon>Bacteria</taxon>
        <taxon>Pseudomonadati</taxon>
        <taxon>Pseudomonadota</taxon>
        <taxon>Gammaproteobacteria</taxon>
        <taxon>Cellvibrionales</taxon>
        <taxon>Spongiibacteraceae</taxon>
        <taxon>BD1-7 clade</taxon>
    </lineage>
</organism>
<dbReference type="InterPro" id="IPR042099">
    <property type="entry name" value="ANL_N_sf"/>
</dbReference>
<dbReference type="SUPFAM" id="SSF56801">
    <property type="entry name" value="Acetyl-CoA synthetase-like"/>
    <property type="match status" value="1"/>
</dbReference>
<dbReference type="InterPro" id="IPR025110">
    <property type="entry name" value="AMP-bd_C"/>
</dbReference>
<protein>
    <submittedName>
        <fullName evidence="5">Acyl-CoA synthase</fullName>
    </submittedName>
</protein>
<evidence type="ECO:0000313" key="6">
    <source>
        <dbReference type="Proteomes" id="UP000004931"/>
    </source>
</evidence>
<evidence type="ECO:0000256" key="2">
    <source>
        <dbReference type="ARBA" id="ARBA00022598"/>
    </source>
</evidence>
<dbReference type="InterPro" id="IPR045851">
    <property type="entry name" value="AMP-bd_C_sf"/>
</dbReference>
<keyword evidence="6" id="KW-1185">Reference proteome</keyword>
<reference evidence="5 6" key="1">
    <citation type="journal article" date="2010" name="J. Bacteriol.">
        <title>Genome sequence of the oligotrophic marine Gammaproteobacterium HTCC2143, isolated from the Oregon Coast.</title>
        <authorList>
            <person name="Oh H.M."/>
            <person name="Kang I."/>
            <person name="Ferriera S."/>
            <person name="Giovannoni S.J."/>
            <person name="Cho J.C."/>
        </authorList>
    </citation>
    <scope>NUCLEOTIDE SEQUENCE [LARGE SCALE GENOMIC DNA]</scope>
    <source>
        <strain evidence="5 6">HTCC2143</strain>
    </source>
</reference>
<evidence type="ECO:0000313" key="5">
    <source>
        <dbReference type="EMBL" id="EAW30221.1"/>
    </source>
</evidence>
<dbReference type="EMBL" id="AAVT01000009">
    <property type="protein sequence ID" value="EAW30221.1"/>
    <property type="molecule type" value="Genomic_DNA"/>
</dbReference>
<dbReference type="AlphaFoldDB" id="A0YFX1"/>
<dbReference type="Gene3D" id="3.40.50.12780">
    <property type="entry name" value="N-terminal domain of ligase-like"/>
    <property type="match status" value="1"/>
</dbReference>
<dbReference type="GO" id="GO:0006631">
    <property type="term" value="P:fatty acid metabolic process"/>
    <property type="evidence" value="ECO:0007669"/>
    <property type="project" value="TreeGrafter"/>
</dbReference>
<evidence type="ECO:0000259" key="3">
    <source>
        <dbReference type="Pfam" id="PF00501"/>
    </source>
</evidence>
<name>A0YFX1_9GAMM</name>
<dbReference type="Proteomes" id="UP000004931">
    <property type="component" value="Unassembled WGS sequence"/>
</dbReference>
<feature type="domain" description="AMP-dependent synthetase/ligase" evidence="3">
    <location>
        <begin position="20"/>
        <end position="377"/>
    </location>
</feature>
<comment type="similarity">
    <text evidence="1">Belongs to the ATP-dependent AMP-binding enzyme family.</text>
</comment>
<dbReference type="STRING" id="247633.GP2143_01720"/>
<dbReference type="GO" id="GO:0031956">
    <property type="term" value="F:medium-chain fatty acid-CoA ligase activity"/>
    <property type="evidence" value="ECO:0007669"/>
    <property type="project" value="TreeGrafter"/>
</dbReference>
<evidence type="ECO:0000259" key="4">
    <source>
        <dbReference type="Pfam" id="PF13193"/>
    </source>
</evidence>
<dbReference type="Pfam" id="PF00501">
    <property type="entry name" value="AMP-binding"/>
    <property type="match status" value="1"/>
</dbReference>
<dbReference type="InterPro" id="IPR020845">
    <property type="entry name" value="AMP-binding_CS"/>
</dbReference>
<dbReference type="InterPro" id="IPR000873">
    <property type="entry name" value="AMP-dep_synth/lig_dom"/>
</dbReference>
<keyword evidence="2" id="KW-0436">Ligase</keyword>
<accession>A0YFX1</accession>
<comment type="caution">
    <text evidence="5">The sequence shown here is derived from an EMBL/GenBank/DDBJ whole genome shotgun (WGS) entry which is preliminary data.</text>
</comment>
<evidence type="ECO:0000256" key="1">
    <source>
        <dbReference type="ARBA" id="ARBA00006432"/>
    </source>
</evidence>
<proteinExistence type="inferred from homology"/>
<dbReference type="PROSITE" id="PS00455">
    <property type="entry name" value="AMP_BINDING"/>
    <property type="match status" value="1"/>
</dbReference>